<dbReference type="InterPro" id="IPR051265">
    <property type="entry name" value="HIBADH-related_NP60_sf"/>
</dbReference>
<keyword evidence="5" id="KW-1185">Reference proteome</keyword>
<dbReference type="Gene3D" id="3.40.50.720">
    <property type="entry name" value="NAD(P)-binding Rossmann-like Domain"/>
    <property type="match status" value="1"/>
</dbReference>
<gene>
    <name evidence="4" type="ORF">B0T21DRAFT_444981</name>
</gene>
<dbReference type="Gene3D" id="1.10.1040.10">
    <property type="entry name" value="N-(1-d-carboxylethyl)-l-norvaline Dehydrogenase, domain 2"/>
    <property type="match status" value="1"/>
</dbReference>
<comment type="similarity">
    <text evidence="1">Belongs to the HIBADH-related family. NP60 subfamily.</text>
</comment>
<proteinExistence type="inferred from homology"/>
<evidence type="ECO:0000313" key="5">
    <source>
        <dbReference type="Proteomes" id="UP001172159"/>
    </source>
</evidence>
<dbReference type="SUPFAM" id="SSF48179">
    <property type="entry name" value="6-phosphogluconate dehydrogenase C-terminal domain-like"/>
    <property type="match status" value="1"/>
</dbReference>
<dbReference type="InterPro" id="IPR036291">
    <property type="entry name" value="NAD(P)-bd_dom_sf"/>
</dbReference>
<dbReference type="GO" id="GO:0140673">
    <property type="term" value="P:transcription elongation-coupled chromatin remodeling"/>
    <property type="evidence" value="ECO:0007669"/>
    <property type="project" value="TreeGrafter"/>
</dbReference>
<comment type="caution">
    <text evidence="4">The sequence shown here is derived from an EMBL/GenBank/DDBJ whole genome shotgun (WGS) entry which is preliminary data.</text>
</comment>
<organism evidence="4 5">
    <name type="scientific">Apiosordaria backusii</name>
    <dbReference type="NCBI Taxonomy" id="314023"/>
    <lineage>
        <taxon>Eukaryota</taxon>
        <taxon>Fungi</taxon>
        <taxon>Dikarya</taxon>
        <taxon>Ascomycota</taxon>
        <taxon>Pezizomycotina</taxon>
        <taxon>Sordariomycetes</taxon>
        <taxon>Sordariomycetidae</taxon>
        <taxon>Sordariales</taxon>
        <taxon>Lasiosphaeriaceae</taxon>
        <taxon>Apiosordaria</taxon>
    </lineage>
</organism>
<evidence type="ECO:0000259" key="3">
    <source>
        <dbReference type="Pfam" id="PF09130"/>
    </source>
</evidence>
<dbReference type="EMBL" id="JAUKTV010000009">
    <property type="protein sequence ID" value="KAK0729179.1"/>
    <property type="molecule type" value="Genomic_DNA"/>
</dbReference>
<dbReference type="GO" id="GO:0031491">
    <property type="term" value="F:nucleosome binding"/>
    <property type="evidence" value="ECO:0007669"/>
    <property type="project" value="TreeGrafter"/>
</dbReference>
<accession>A0AA40B7S0</accession>
<feature type="domain" description="Pyrroline-5-carboxylate reductase catalytic N-terminal" evidence="2">
    <location>
        <begin position="28"/>
        <end position="105"/>
    </location>
</feature>
<dbReference type="InterPro" id="IPR013328">
    <property type="entry name" value="6PGD_dom2"/>
</dbReference>
<dbReference type="AlphaFoldDB" id="A0AA40B7S0"/>
<evidence type="ECO:0000256" key="1">
    <source>
        <dbReference type="ARBA" id="ARBA00007598"/>
    </source>
</evidence>
<dbReference type="InterPro" id="IPR008927">
    <property type="entry name" value="6-PGluconate_DH-like_C_sf"/>
</dbReference>
<dbReference type="Pfam" id="PF03807">
    <property type="entry name" value="F420_oxidored"/>
    <property type="match status" value="1"/>
</dbReference>
<dbReference type="GO" id="GO:0003677">
    <property type="term" value="F:DNA binding"/>
    <property type="evidence" value="ECO:0007669"/>
    <property type="project" value="TreeGrafter"/>
</dbReference>
<feature type="domain" description="Phosphogluconate dehydrogenase NAD-binding putative C-terminal" evidence="3">
    <location>
        <begin position="235"/>
        <end position="308"/>
    </location>
</feature>
<dbReference type="Proteomes" id="UP001172159">
    <property type="component" value="Unassembled WGS sequence"/>
</dbReference>
<dbReference type="Pfam" id="PF09130">
    <property type="entry name" value="DUF1932"/>
    <property type="match status" value="1"/>
</dbReference>
<dbReference type="SUPFAM" id="SSF51735">
    <property type="entry name" value="NAD(P)-binding Rossmann-fold domains"/>
    <property type="match status" value="1"/>
</dbReference>
<dbReference type="PANTHER" id="PTHR43580:SF2">
    <property type="entry name" value="CYTOKINE-LIKE NUCLEAR FACTOR N-PAC"/>
    <property type="match status" value="1"/>
</dbReference>
<evidence type="ECO:0000259" key="2">
    <source>
        <dbReference type="Pfam" id="PF03807"/>
    </source>
</evidence>
<dbReference type="InterPro" id="IPR015814">
    <property type="entry name" value="Pgluconate_DH_NAD-bd_C"/>
</dbReference>
<dbReference type="GO" id="GO:0000785">
    <property type="term" value="C:chromatin"/>
    <property type="evidence" value="ECO:0007669"/>
    <property type="project" value="TreeGrafter"/>
</dbReference>
<sequence length="347" mass="37054">MQNHTIEEKLHLDQVDFDALRKTHRGVIGIISMGDMGSGIARLLTAHNYAVVTNVSDRSEDTQSRARSTGAILLPSDQLLVQHSDVILSIVPPASALSTAQRITSSLVGDTPLSSEGKTLYYADLNAVSPSTVKSISSLFDSHPNVKFIDGSILGGPPSLSLDDDDDTPKAWTKPLIPTSGPFSFSSVYDSPELSAILRAKHISDKIGQASGLKMVFASLSKGYAAVALQSITTAQQLGVLPELVESVTELQGGAAGRKLERAVTGLAPKAGRWEREMKEIGRTHRENGGWGREEGIFEAAAEIYRAVATETVLGREKIGRREKGTTVEGVAVAVAEGLEKRKARGE</sequence>
<dbReference type="PANTHER" id="PTHR43580">
    <property type="entry name" value="OXIDOREDUCTASE GLYR1-RELATED"/>
    <property type="match status" value="1"/>
</dbReference>
<name>A0AA40B7S0_9PEZI</name>
<dbReference type="InterPro" id="IPR028939">
    <property type="entry name" value="P5C_Rdtase_cat_N"/>
</dbReference>
<protein>
    <submittedName>
        <fullName evidence="4">6-phosphogluconate dehydrogenase</fullName>
    </submittedName>
</protein>
<evidence type="ECO:0000313" key="4">
    <source>
        <dbReference type="EMBL" id="KAK0729179.1"/>
    </source>
</evidence>
<reference evidence="4" key="1">
    <citation type="submission" date="2023-06" db="EMBL/GenBank/DDBJ databases">
        <title>Genome-scale phylogeny and comparative genomics of the fungal order Sordariales.</title>
        <authorList>
            <consortium name="Lawrence Berkeley National Laboratory"/>
            <person name="Hensen N."/>
            <person name="Bonometti L."/>
            <person name="Westerberg I."/>
            <person name="Brannstrom I.O."/>
            <person name="Guillou S."/>
            <person name="Cros-Aarteil S."/>
            <person name="Calhoun S."/>
            <person name="Haridas S."/>
            <person name="Kuo A."/>
            <person name="Mondo S."/>
            <person name="Pangilinan J."/>
            <person name="Riley R."/>
            <person name="Labutti K."/>
            <person name="Andreopoulos B."/>
            <person name="Lipzen A."/>
            <person name="Chen C."/>
            <person name="Yanf M."/>
            <person name="Daum C."/>
            <person name="Ng V."/>
            <person name="Clum A."/>
            <person name="Steindorff A."/>
            <person name="Ohm R."/>
            <person name="Martin F."/>
            <person name="Silar P."/>
            <person name="Natvig D."/>
            <person name="Lalanne C."/>
            <person name="Gautier V."/>
            <person name="Ament-Velasquez S.L."/>
            <person name="Kruys A."/>
            <person name="Hutchinson M.I."/>
            <person name="Powell A.J."/>
            <person name="Barry K."/>
            <person name="Miller A.N."/>
            <person name="Grigoriev I.V."/>
            <person name="Debuchy R."/>
            <person name="Gladieux P."/>
            <person name="Thoren M.H."/>
            <person name="Johannesson H."/>
        </authorList>
    </citation>
    <scope>NUCLEOTIDE SEQUENCE</scope>
    <source>
        <strain evidence="4">CBS 540.89</strain>
    </source>
</reference>